<proteinExistence type="predicted"/>
<dbReference type="InterPro" id="IPR003754">
    <property type="entry name" value="4pyrrol_synth_uPrphyn_synth"/>
</dbReference>
<evidence type="ECO:0000259" key="1">
    <source>
        <dbReference type="Pfam" id="PF02602"/>
    </source>
</evidence>
<gene>
    <name evidence="2" type="ORF">Q763_04355</name>
</gene>
<name>A0A0A2LSF1_9FLAO</name>
<dbReference type="GO" id="GO:0004852">
    <property type="term" value="F:uroporphyrinogen-III synthase activity"/>
    <property type="evidence" value="ECO:0007669"/>
    <property type="project" value="InterPro"/>
</dbReference>
<dbReference type="SUPFAM" id="SSF69618">
    <property type="entry name" value="HemD-like"/>
    <property type="match status" value="1"/>
</dbReference>
<dbReference type="InterPro" id="IPR036108">
    <property type="entry name" value="4pyrrol_syn_uPrphyn_synt_sf"/>
</dbReference>
<dbReference type="AlphaFoldDB" id="A0A0A2LSF1"/>
<protein>
    <submittedName>
        <fullName evidence="2">Uroporphyrinogen III synthase</fullName>
    </submittedName>
</protein>
<accession>A0A0A2LSF1</accession>
<dbReference type="CDD" id="cd06578">
    <property type="entry name" value="HemD"/>
    <property type="match status" value="1"/>
</dbReference>
<dbReference type="GO" id="GO:0006780">
    <property type="term" value="P:uroporphyrinogen III biosynthetic process"/>
    <property type="evidence" value="ECO:0007669"/>
    <property type="project" value="InterPro"/>
</dbReference>
<dbReference type="PANTHER" id="PTHR12390">
    <property type="entry name" value="UROPORPHYRINOGEN III SYNTHASE"/>
    <property type="match status" value="1"/>
</dbReference>
<dbReference type="Gene3D" id="3.40.50.10090">
    <property type="match status" value="2"/>
</dbReference>
<feature type="domain" description="Tetrapyrrole biosynthesis uroporphyrinogen III synthase" evidence="1">
    <location>
        <begin position="21"/>
        <end position="212"/>
    </location>
</feature>
<dbReference type="InterPro" id="IPR039793">
    <property type="entry name" value="UROS/Hem4"/>
</dbReference>
<comment type="caution">
    <text evidence="2">The sequence shown here is derived from an EMBL/GenBank/DDBJ whole genome shotgun (WGS) entry which is preliminary data.</text>
</comment>
<dbReference type="Proteomes" id="UP000030129">
    <property type="component" value="Unassembled WGS sequence"/>
</dbReference>
<evidence type="ECO:0000313" key="3">
    <source>
        <dbReference type="Proteomes" id="UP000030129"/>
    </source>
</evidence>
<dbReference type="GO" id="GO:0005829">
    <property type="term" value="C:cytosol"/>
    <property type="evidence" value="ECO:0007669"/>
    <property type="project" value="TreeGrafter"/>
</dbReference>
<dbReference type="EMBL" id="JRLV01000004">
    <property type="protein sequence ID" value="KGO83247.1"/>
    <property type="molecule type" value="Genomic_DNA"/>
</dbReference>
<sequence length="227" mass="25409">MEGGIRILSTKKLQGNHRQYLLNAGLSVLEADFITTVNKPFELGDIPHNLIFTSQNAFKSFLLNGRSTQYKRSSIFCVGTKTAELVKQHGYTVEVCADYAKDLSRIILQQYKEREFVFFSGNLRQDTLPLAIKEAGIAFTEIQVYETALTPHKINAELNGVLFFSPSGIESFLQENEISNTVCFCIGTTTAKALQGITENIVVANHPSVENVIIQCINYYKDNPARF</sequence>
<keyword evidence="3" id="KW-1185">Reference proteome</keyword>
<dbReference type="STRING" id="1406840.Q763_04355"/>
<dbReference type="Pfam" id="PF02602">
    <property type="entry name" value="HEM4"/>
    <property type="match status" value="1"/>
</dbReference>
<reference evidence="2 3" key="1">
    <citation type="submission" date="2013-09" db="EMBL/GenBank/DDBJ databases">
        <authorList>
            <person name="Zeng Z."/>
            <person name="Chen C."/>
        </authorList>
    </citation>
    <scope>NUCLEOTIDE SEQUENCE [LARGE SCALE GENOMIC DNA]</scope>
    <source>
        <strain evidence="2 3">F44-8</strain>
    </source>
</reference>
<dbReference type="RefSeq" id="WP_035131571.1">
    <property type="nucleotide sequence ID" value="NZ_JRLV01000004.1"/>
</dbReference>
<dbReference type="PANTHER" id="PTHR12390:SF0">
    <property type="entry name" value="UROPORPHYRINOGEN-III SYNTHASE"/>
    <property type="match status" value="1"/>
</dbReference>
<dbReference type="eggNOG" id="COG1587">
    <property type="taxonomic scope" value="Bacteria"/>
</dbReference>
<organism evidence="2 3">
    <name type="scientific">Flavobacterium beibuense F44-8</name>
    <dbReference type="NCBI Taxonomy" id="1406840"/>
    <lineage>
        <taxon>Bacteria</taxon>
        <taxon>Pseudomonadati</taxon>
        <taxon>Bacteroidota</taxon>
        <taxon>Flavobacteriia</taxon>
        <taxon>Flavobacteriales</taxon>
        <taxon>Flavobacteriaceae</taxon>
        <taxon>Flavobacterium</taxon>
    </lineage>
</organism>
<evidence type="ECO:0000313" key="2">
    <source>
        <dbReference type="EMBL" id="KGO83247.1"/>
    </source>
</evidence>